<evidence type="ECO:0000256" key="6">
    <source>
        <dbReference type="PROSITE-ProRule" id="PRU00433"/>
    </source>
</evidence>
<evidence type="ECO:0000313" key="9">
    <source>
        <dbReference type="Proteomes" id="UP001138961"/>
    </source>
</evidence>
<keyword evidence="4" id="KW-0249">Electron transport</keyword>
<evidence type="ECO:0000256" key="4">
    <source>
        <dbReference type="ARBA" id="ARBA00022982"/>
    </source>
</evidence>
<evidence type="ECO:0000313" key="8">
    <source>
        <dbReference type="EMBL" id="MCB5199633.1"/>
    </source>
</evidence>
<proteinExistence type="predicted"/>
<protein>
    <submittedName>
        <fullName evidence="8">Cytochrome c family protein</fullName>
    </submittedName>
</protein>
<dbReference type="RefSeq" id="WP_090159031.1">
    <property type="nucleotide sequence ID" value="NZ_JAJATZ010000004.1"/>
</dbReference>
<dbReference type="InterPro" id="IPR009056">
    <property type="entry name" value="Cyt_c-like_dom"/>
</dbReference>
<name>A0ABS8BV97_9RHOB</name>
<keyword evidence="9" id="KW-1185">Reference proteome</keyword>
<dbReference type="EMBL" id="JAJATZ010000004">
    <property type="protein sequence ID" value="MCB5199633.1"/>
    <property type="molecule type" value="Genomic_DNA"/>
</dbReference>
<feature type="domain" description="Cytochrome c" evidence="7">
    <location>
        <begin position="73"/>
        <end position="172"/>
    </location>
</feature>
<dbReference type="SUPFAM" id="SSF46626">
    <property type="entry name" value="Cytochrome c"/>
    <property type="match status" value="1"/>
</dbReference>
<evidence type="ECO:0000256" key="3">
    <source>
        <dbReference type="ARBA" id="ARBA00022723"/>
    </source>
</evidence>
<gene>
    <name evidence="8" type="ORF">LGQ03_10305</name>
</gene>
<organism evidence="8 9">
    <name type="scientific">Loktanella gaetbuli</name>
    <dbReference type="NCBI Taxonomy" id="2881335"/>
    <lineage>
        <taxon>Bacteria</taxon>
        <taxon>Pseudomonadati</taxon>
        <taxon>Pseudomonadota</taxon>
        <taxon>Alphaproteobacteria</taxon>
        <taxon>Rhodobacterales</taxon>
        <taxon>Roseobacteraceae</taxon>
        <taxon>Loktanella</taxon>
    </lineage>
</organism>
<dbReference type="PRINTS" id="PR00604">
    <property type="entry name" value="CYTCHRMECIAB"/>
</dbReference>
<keyword evidence="2 6" id="KW-0349">Heme</keyword>
<dbReference type="PROSITE" id="PS51007">
    <property type="entry name" value="CYTC"/>
    <property type="match status" value="1"/>
</dbReference>
<dbReference type="PANTHER" id="PTHR11961">
    <property type="entry name" value="CYTOCHROME C"/>
    <property type="match status" value="1"/>
</dbReference>
<sequence>MFDTMTMTKVLGGLCGTLLVFMLGGWAAELIYVGAGSHDEDHAQGYLVEVPEADTGPVEEVVEVTFEEAFAVADASAGEGVFRNCRSCHALAEGENGVGPHLYDVVGRDIDAVAGYNYSGALEEAADVWTPENLYAFLEDPQGWAPGTAMGYRGLPDPADRANLIAYLASNPGS</sequence>
<evidence type="ECO:0000256" key="5">
    <source>
        <dbReference type="ARBA" id="ARBA00023004"/>
    </source>
</evidence>
<dbReference type="InterPro" id="IPR036909">
    <property type="entry name" value="Cyt_c-like_dom_sf"/>
</dbReference>
<accession>A0ABS8BV97</accession>
<reference evidence="8" key="1">
    <citation type="submission" date="2021-10" db="EMBL/GenBank/DDBJ databases">
        <title>Loktanella gaetbuli sp. nov., isolated from a tidal flat.</title>
        <authorList>
            <person name="Park S."/>
            <person name="Yoon J.-H."/>
        </authorList>
    </citation>
    <scope>NUCLEOTIDE SEQUENCE</scope>
    <source>
        <strain evidence="8">TSTF-M6</strain>
    </source>
</reference>
<evidence type="ECO:0000259" key="7">
    <source>
        <dbReference type="PROSITE" id="PS51007"/>
    </source>
</evidence>
<comment type="caution">
    <text evidence="8">The sequence shown here is derived from an EMBL/GenBank/DDBJ whole genome shotgun (WGS) entry which is preliminary data.</text>
</comment>
<dbReference type="Pfam" id="PF00034">
    <property type="entry name" value="Cytochrom_C"/>
    <property type="match status" value="1"/>
</dbReference>
<evidence type="ECO:0000256" key="2">
    <source>
        <dbReference type="ARBA" id="ARBA00022617"/>
    </source>
</evidence>
<dbReference type="Gene3D" id="1.10.760.10">
    <property type="entry name" value="Cytochrome c-like domain"/>
    <property type="match status" value="1"/>
</dbReference>
<dbReference type="Proteomes" id="UP001138961">
    <property type="component" value="Unassembled WGS sequence"/>
</dbReference>
<keyword evidence="1" id="KW-0813">Transport</keyword>
<evidence type="ECO:0000256" key="1">
    <source>
        <dbReference type="ARBA" id="ARBA00022448"/>
    </source>
</evidence>
<dbReference type="InterPro" id="IPR002327">
    <property type="entry name" value="Cyt_c_1A/1B"/>
</dbReference>
<keyword evidence="5 6" id="KW-0408">Iron</keyword>
<keyword evidence="3 6" id="KW-0479">Metal-binding</keyword>